<evidence type="ECO:0000313" key="4">
    <source>
        <dbReference type="EMBL" id="TIC78395.1"/>
    </source>
</evidence>
<feature type="domain" description="AAA+ ATPase" evidence="3">
    <location>
        <begin position="12"/>
        <end position="193"/>
    </location>
</feature>
<dbReference type="GO" id="GO:0003677">
    <property type="term" value="F:DNA binding"/>
    <property type="evidence" value="ECO:0007669"/>
    <property type="project" value="InterPro"/>
</dbReference>
<reference evidence="4 5" key="1">
    <citation type="submission" date="2019-04" db="EMBL/GenBank/DDBJ databases">
        <title>Crenobacter sp. nov.</title>
        <authorList>
            <person name="Shi S."/>
        </authorList>
    </citation>
    <scope>NUCLEOTIDE SEQUENCE [LARGE SCALE GENOMIC DNA]</scope>
    <source>
        <strain evidence="4 5">GY 70310</strain>
    </source>
</reference>
<sequence>AARLALEVAAAGGHHLLLCGPPGCGKSMLARRLPGILPALGLDEALEVAAVHSLLSGFDPRLWRRRPFRAPHHSASAAALIGGGSDPRPGEVSLAHHGVLFLDELPEFDRRALEMLREPLETRSVTIARAARRVSFPAAFQLVGAMNPCPCGYYGHPERDCRCTPEQIARYRGKISGPLLDRVDLVVEMGALDAASLAAEPAEGSAAVAKRVAGALALQLVRQGGSNARLDEAQLACYAALAPAGVALLAQAMQRLGLSARGYHRVLRVARTLADLSGADRVDETFLMQALQMRRLLA</sequence>
<evidence type="ECO:0000313" key="5">
    <source>
        <dbReference type="Proteomes" id="UP000308891"/>
    </source>
</evidence>
<accession>A0A4T0UJU1</accession>
<dbReference type="OrthoDB" id="9813147at2"/>
<dbReference type="RefSeq" id="WP_136555940.1">
    <property type="nucleotide sequence ID" value="NZ_STGJ01000039.1"/>
</dbReference>
<dbReference type="AlphaFoldDB" id="A0A4T0UJU1"/>
<dbReference type="InterPro" id="IPR025158">
    <property type="entry name" value="Mg_chelat-rel_C"/>
</dbReference>
<dbReference type="InterPro" id="IPR045006">
    <property type="entry name" value="CHLI-like"/>
</dbReference>
<dbReference type="PRINTS" id="PR01657">
    <property type="entry name" value="MCMFAMILY"/>
</dbReference>
<proteinExistence type="predicted"/>
<dbReference type="EMBL" id="STGJ01000039">
    <property type="protein sequence ID" value="TIC78395.1"/>
    <property type="molecule type" value="Genomic_DNA"/>
</dbReference>
<comment type="caution">
    <text evidence="4">The sequence shown here is derived from an EMBL/GenBank/DDBJ whole genome shotgun (WGS) entry which is preliminary data.</text>
</comment>
<keyword evidence="1" id="KW-0547">Nucleotide-binding</keyword>
<organism evidence="4 5">
    <name type="scientific">Crenobacter intestini</name>
    <dbReference type="NCBI Taxonomy" id="2563443"/>
    <lineage>
        <taxon>Bacteria</taxon>
        <taxon>Pseudomonadati</taxon>
        <taxon>Pseudomonadota</taxon>
        <taxon>Betaproteobacteria</taxon>
        <taxon>Neisseriales</taxon>
        <taxon>Neisseriaceae</taxon>
        <taxon>Crenobacter</taxon>
    </lineage>
</organism>
<dbReference type="SMART" id="SM00382">
    <property type="entry name" value="AAA"/>
    <property type="match status" value="1"/>
</dbReference>
<feature type="non-terminal residue" evidence="4">
    <location>
        <position position="1"/>
    </location>
</feature>
<dbReference type="PANTHER" id="PTHR32039:SF7">
    <property type="entry name" value="COMPETENCE PROTEIN COMM"/>
    <property type="match status" value="1"/>
</dbReference>
<evidence type="ECO:0000256" key="2">
    <source>
        <dbReference type="ARBA" id="ARBA00022840"/>
    </source>
</evidence>
<dbReference type="InterPro" id="IPR001208">
    <property type="entry name" value="MCM_dom"/>
</dbReference>
<dbReference type="Gene3D" id="3.40.50.300">
    <property type="entry name" value="P-loop containing nucleotide triphosphate hydrolases"/>
    <property type="match status" value="1"/>
</dbReference>
<evidence type="ECO:0000259" key="3">
    <source>
        <dbReference type="SMART" id="SM00382"/>
    </source>
</evidence>
<name>A0A4T0UJU1_9NEIS</name>
<dbReference type="Proteomes" id="UP000308891">
    <property type="component" value="Unassembled WGS sequence"/>
</dbReference>
<protein>
    <submittedName>
        <fullName evidence="4">ATP-binding protein</fullName>
    </submittedName>
</protein>
<dbReference type="Pfam" id="PF01078">
    <property type="entry name" value="Mg_chelatase"/>
    <property type="match status" value="1"/>
</dbReference>
<gene>
    <name evidence="4" type="ORF">E5K04_16540</name>
</gene>
<dbReference type="PANTHER" id="PTHR32039">
    <property type="entry name" value="MAGNESIUM-CHELATASE SUBUNIT CHLI"/>
    <property type="match status" value="1"/>
</dbReference>
<evidence type="ECO:0000256" key="1">
    <source>
        <dbReference type="ARBA" id="ARBA00022741"/>
    </source>
</evidence>
<dbReference type="InterPro" id="IPR027417">
    <property type="entry name" value="P-loop_NTPase"/>
</dbReference>
<dbReference type="InterPro" id="IPR000523">
    <property type="entry name" value="Mg_chelatse_chII-like_cat_dom"/>
</dbReference>
<dbReference type="InterPro" id="IPR003593">
    <property type="entry name" value="AAA+_ATPase"/>
</dbReference>
<dbReference type="Pfam" id="PF13335">
    <property type="entry name" value="Mg_chelatase_C"/>
    <property type="match status" value="1"/>
</dbReference>
<keyword evidence="2 4" id="KW-0067">ATP-binding</keyword>
<keyword evidence="5" id="KW-1185">Reference proteome</keyword>
<dbReference type="SUPFAM" id="SSF52540">
    <property type="entry name" value="P-loop containing nucleoside triphosphate hydrolases"/>
    <property type="match status" value="1"/>
</dbReference>
<dbReference type="GO" id="GO:0005524">
    <property type="term" value="F:ATP binding"/>
    <property type="evidence" value="ECO:0007669"/>
    <property type="project" value="UniProtKB-KW"/>
</dbReference>